<proteinExistence type="predicted"/>
<protein>
    <submittedName>
        <fullName evidence="1">Uncharacterized protein</fullName>
    </submittedName>
</protein>
<keyword evidence="2" id="KW-1185">Reference proteome</keyword>
<name>A0A482WUW8_LAOST</name>
<dbReference type="EMBL" id="QKKF02024553">
    <property type="protein sequence ID" value="RZF37399.1"/>
    <property type="molecule type" value="Genomic_DNA"/>
</dbReference>
<reference evidence="1 2" key="1">
    <citation type="journal article" date="2017" name="Gigascience">
        <title>Genome sequence of the small brown planthopper, Laodelphax striatellus.</title>
        <authorList>
            <person name="Zhu J."/>
            <person name="Jiang F."/>
            <person name="Wang X."/>
            <person name="Yang P."/>
            <person name="Bao Y."/>
            <person name="Zhao W."/>
            <person name="Wang W."/>
            <person name="Lu H."/>
            <person name="Wang Q."/>
            <person name="Cui N."/>
            <person name="Li J."/>
            <person name="Chen X."/>
            <person name="Luo L."/>
            <person name="Yu J."/>
            <person name="Kang L."/>
            <person name="Cui F."/>
        </authorList>
    </citation>
    <scope>NUCLEOTIDE SEQUENCE [LARGE SCALE GENOMIC DNA]</scope>
    <source>
        <strain evidence="1">Lst14</strain>
    </source>
</reference>
<dbReference type="Proteomes" id="UP000291343">
    <property type="component" value="Unassembled WGS sequence"/>
</dbReference>
<evidence type="ECO:0000313" key="2">
    <source>
        <dbReference type="Proteomes" id="UP000291343"/>
    </source>
</evidence>
<dbReference type="AlphaFoldDB" id="A0A482WUW8"/>
<dbReference type="InParanoid" id="A0A482WUW8"/>
<comment type="caution">
    <text evidence="1">The sequence shown here is derived from an EMBL/GenBank/DDBJ whole genome shotgun (WGS) entry which is preliminary data.</text>
</comment>
<gene>
    <name evidence="1" type="ORF">LSTR_LSTR011676</name>
</gene>
<accession>A0A482WUW8</accession>
<sequence length="115" mass="12623">MKGVGRSGRACWESQHIDITAVPNSYAKSRVCHIRTDFGPQLDSISSSQTPAAAADAFFLQVSTHAGAGCIRRSLQNLSESHGLRLVDERLPPCPLLTRLSTRGRETHHFPIFQP</sequence>
<evidence type="ECO:0000313" key="1">
    <source>
        <dbReference type="EMBL" id="RZF37399.1"/>
    </source>
</evidence>
<organism evidence="1 2">
    <name type="scientific">Laodelphax striatellus</name>
    <name type="common">Small brown planthopper</name>
    <name type="synonym">Delphax striatella</name>
    <dbReference type="NCBI Taxonomy" id="195883"/>
    <lineage>
        <taxon>Eukaryota</taxon>
        <taxon>Metazoa</taxon>
        <taxon>Ecdysozoa</taxon>
        <taxon>Arthropoda</taxon>
        <taxon>Hexapoda</taxon>
        <taxon>Insecta</taxon>
        <taxon>Pterygota</taxon>
        <taxon>Neoptera</taxon>
        <taxon>Paraneoptera</taxon>
        <taxon>Hemiptera</taxon>
        <taxon>Auchenorrhyncha</taxon>
        <taxon>Fulgoroidea</taxon>
        <taxon>Delphacidae</taxon>
        <taxon>Criomorphinae</taxon>
        <taxon>Laodelphax</taxon>
    </lineage>
</organism>